<feature type="chain" id="PRO_5030504359" evidence="2">
    <location>
        <begin position="17"/>
        <end position="229"/>
    </location>
</feature>
<feature type="signal peptide" evidence="2">
    <location>
        <begin position="1"/>
        <end position="16"/>
    </location>
</feature>
<reference evidence="3" key="1">
    <citation type="submission" date="2021-01" db="EMBL/GenBank/DDBJ databases">
        <authorList>
            <person name="Corre E."/>
            <person name="Pelletier E."/>
            <person name="Niang G."/>
            <person name="Scheremetjew M."/>
            <person name="Finn R."/>
            <person name="Kale V."/>
            <person name="Holt S."/>
            <person name="Cochrane G."/>
            <person name="Meng A."/>
            <person name="Brown T."/>
            <person name="Cohen L."/>
        </authorList>
    </citation>
    <scope>NUCLEOTIDE SEQUENCE</scope>
    <source>
        <strain evidence="3">B650</strain>
    </source>
</reference>
<feature type="region of interest" description="Disordered" evidence="1">
    <location>
        <begin position="59"/>
        <end position="82"/>
    </location>
</feature>
<protein>
    <submittedName>
        <fullName evidence="3">Uncharacterized protein</fullName>
    </submittedName>
</protein>
<evidence type="ECO:0000256" key="1">
    <source>
        <dbReference type="SAM" id="MobiDB-lite"/>
    </source>
</evidence>
<keyword evidence="2" id="KW-0732">Signal</keyword>
<dbReference type="EMBL" id="HBGY01010875">
    <property type="protein sequence ID" value="CAD9569422.1"/>
    <property type="molecule type" value="Transcribed_RNA"/>
</dbReference>
<proteinExistence type="predicted"/>
<name>A0A7S2KAU8_9STRA</name>
<gene>
    <name evidence="3" type="ORF">LDAN0321_LOCUS6870</name>
</gene>
<evidence type="ECO:0000313" key="3">
    <source>
        <dbReference type="EMBL" id="CAD9569422.1"/>
    </source>
</evidence>
<organism evidence="3">
    <name type="scientific">Leptocylindrus danicus</name>
    <dbReference type="NCBI Taxonomy" id="163516"/>
    <lineage>
        <taxon>Eukaryota</taxon>
        <taxon>Sar</taxon>
        <taxon>Stramenopiles</taxon>
        <taxon>Ochrophyta</taxon>
        <taxon>Bacillariophyta</taxon>
        <taxon>Coscinodiscophyceae</taxon>
        <taxon>Chaetocerotophycidae</taxon>
        <taxon>Leptocylindrales</taxon>
        <taxon>Leptocylindraceae</taxon>
        <taxon>Leptocylindrus</taxon>
    </lineage>
</organism>
<evidence type="ECO:0000256" key="2">
    <source>
        <dbReference type="SAM" id="SignalP"/>
    </source>
</evidence>
<accession>A0A7S2KAU8</accession>
<dbReference type="AlphaFoldDB" id="A0A7S2KAU8"/>
<sequence length="229" mass="25233">MNAIITLTLLISPCYAFTSQFTGSARSVASRAELTTELSCPPSLTRSRRTAMSMPPFLKKLGLKKPGSKDEEEEKSSAVATLPDEKDNAVEFSWPTGEKAASPTKASAAADDECVVPEEETETQKLMKQVKEAGTAGVISYALWELGFWFLSVPVCLFGYYQVTGHWPDLSDAEDQKKLGAEAFAFVNFARFAVPLRIGLALGTTPWIQENIVDKFMKKDEPEYCEPEE</sequence>